<dbReference type="InterPro" id="IPR058647">
    <property type="entry name" value="BSH_CzcB-like"/>
</dbReference>
<feature type="compositionally biased region" description="Low complexity" evidence="2">
    <location>
        <begin position="28"/>
        <end position="39"/>
    </location>
</feature>
<comment type="similarity">
    <text evidence="1">Belongs to the membrane fusion protein (MFP) (TC 8.A.1) family.</text>
</comment>
<dbReference type="EMBL" id="WHUF01000013">
    <property type="protein sequence ID" value="MQA23775.1"/>
    <property type="molecule type" value="Genomic_DNA"/>
</dbReference>
<organism evidence="6 7">
    <name type="scientific">Rugamonas rivuli</name>
    <dbReference type="NCBI Taxonomy" id="2743358"/>
    <lineage>
        <taxon>Bacteria</taxon>
        <taxon>Pseudomonadati</taxon>
        <taxon>Pseudomonadota</taxon>
        <taxon>Betaproteobacteria</taxon>
        <taxon>Burkholderiales</taxon>
        <taxon>Oxalobacteraceae</taxon>
        <taxon>Telluria group</taxon>
        <taxon>Rugamonas</taxon>
    </lineage>
</organism>
<dbReference type="RefSeq" id="WP_152810012.1">
    <property type="nucleotide sequence ID" value="NZ_WHUF01000013.1"/>
</dbReference>
<evidence type="ECO:0000313" key="6">
    <source>
        <dbReference type="EMBL" id="MQA23775.1"/>
    </source>
</evidence>
<dbReference type="AlphaFoldDB" id="A0A843SGM1"/>
<feature type="domain" description="CzcB-like barrel-sandwich hybrid" evidence="5">
    <location>
        <begin position="81"/>
        <end position="219"/>
    </location>
</feature>
<evidence type="ECO:0000256" key="1">
    <source>
        <dbReference type="ARBA" id="ARBA00009477"/>
    </source>
</evidence>
<dbReference type="NCBIfam" id="TIGR01730">
    <property type="entry name" value="RND_mfp"/>
    <property type="match status" value="1"/>
</dbReference>
<evidence type="ECO:0000259" key="5">
    <source>
        <dbReference type="Pfam" id="PF25973"/>
    </source>
</evidence>
<evidence type="ECO:0000256" key="2">
    <source>
        <dbReference type="SAM" id="MobiDB-lite"/>
    </source>
</evidence>
<gene>
    <name evidence="6" type="ORF">GEV01_30085</name>
</gene>
<dbReference type="GO" id="GO:1990281">
    <property type="term" value="C:efflux pump complex"/>
    <property type="evidence" value="ECO:0007669"/>
    <property type="project" value="TreeGrafter"/>
</dbReference>
<dbReference type="PANTHER" id="PTHR30469">
    <property type="entry name" value="MULTIDRUG RESISTANCE PROTEIN MDTA"/>
    <property type="match status" value="1"/>
</dbReference>
<dbReference type="PROSITE" id="PS51257">
    <property type="entry name" value="PROKAR_LIPOPROTEIN"/>
    <property type="match status" value="1"/>
</dbReference>
<protein>
    <submittedName>
        <fullName evidence="6">Efflux RND transporter periplasmic adaptor subunit</fullName>
    </submittedName>
</protein>
<dbReference type="Pfam" id="PF25973">
    <property type="entry name" value="BSH_CzcB"/>
    <property type="match status" value="1"/>
</dbReference>
<reference evidence="6 7" key="1">
    <citation type="submission" date="2019-10" db="EMBL/GenBank/DDBJ databases">
        <title>Two novel species isolated from a subtropical stream in China.</title>
        <authorList>
            <person name="Lu H."/>
        </authorList>
    </citation>
    <scope>NUCLEOTIDE SEQUENCE [LARGE SCALE GENOMIC DNA]</scope>
    <source>
        <strain evidence="6 7">FT103W</strain>
    </source>
</reference>
<dbReference type="InterPro" id="IPR058792">
    <property type="entry name" value="Beta-barrel_RND_2"/>
</dbReference>
<dbReference type="Gene3D" id="2.40.420.20">
    <property type="match status" value="1"/>
</dbReference>
<feature type="region of interest" description="Disordered" evidence="2">
    <location>
        <begin position="24"/>
        <end position="44"/>
    </location>
</feature>
<dbReference type="InterPro" id="IPR006143">
    <property type="entry name" value="RND_pump_MFP"/>
</dbReference>
<dbReference type="Proteomes" id="UP000444318">
    <property type="component" value="Unassembled WGS sequence"/>
</dbReference>
<accession>A0A843SGM1</accession>
<dbReference type="Gene3D" id="2.40.50.100">
    <property type="match status" value="1"/>
</dbReference>
<feature type="domain" description="CusB-like beta-barrel" evidence="4">
    <location>
        <begin position="235"/>
        <end position="299"/>
    </location>
</feature>
<comment type="caution">
    <text evidence="6">The sequence shown here is derived from an EMBL/GenBank/DDBJ whole genome shotgun (WGS) entry which is preliminary data.</text>
</comment>
<keyword evidence="7" id="KW-1185">Reference proteome</keyword>
<evidence type="ECO:0000313" key="7">
    <source>
        <dbReference type="Proteomes" id="UP000444318"/>
    </source>
</evidence>
<feature type="signal peptide" evidence="3">
    <location>
        <begin position="1"/>
        <end position="19"/>
    </location>
</feature>
<name>A0A843SGM1_9BURK</name>
<proteinExistence type="inferred from homology"/>
<evidence type="ECO:0000256" key="3">
    <source>
        <dbReference type="SAM" id="SignalP"/>
    </source>
</evidence>
<evidence type="ECO:0000259" key="4">
    <source>
        <dbReference type="Pfam" id="PF25954"/>
    </source>
</evidence>
<feature type="chain" id="PRO_5032386748" evidence="3">
    <location>
        <begin position="20"/>
        <end position="403"/>
    </location>
</feature>
<keyword evidence="3" id="KW-0732">Signal</keyword>
<dbReference type="Gene3D" id="2.40.30.170">
    <property type="match status" value="1"/>
</dbReference>
<dbReference type="Pfam" id="PF25954">
    <property type="entry name" value="Beta-barrel_RND_2"/>
    <property type="match status" value="1"/>
</dbReference>
<dbReference type="Gene3D" id="1.10.287.470">
    <property type="entry name" value="Helix hairpin bin"/>
    <property type="match status" value="1"/>
</dbReference>
<dbReference type="PANTHER" id="PTHR30469:SF15">
    <property type="entry name" value="HLYD FAMILY OF SECRETION PROTEINS"/>
    <property type="match status" value="1"/>
</dbReference>
<dbReference type="SUPFAM" id="SSF111369">
    <property type="entry name" value="HlyD-like secretion proteins"/>
    <property type="match status" value="1"/>
</dbReference>
<sequence>MLRKTLLALAVASALVACGKSSKEPEKAGASASATATASKDGKNATPAVLSLAPEDLLTIESNALASGPVITGSVQPERKADLRAEVSAVVLQVMKENGESVKKGDILVRLDETSIRDALNSADEATRAAQQSLEQATRMFERQKTLRSSGMVSTQALEDSEIRRNNAQSELAGAKSRSVAAHQQLTRTLVRAPFDGIVSERKVSNGDTAAIGKELIKVIDPASMRFEGLVSADKIGVVKVGQPVRFRINGYQNRDFSGRVKRVDPSANAVTRQVEVLVEFAGKDMPGVAGLYAEGRVESDISNALMIPDSAMVVNGDQSYTWRVNGKALNKVVLNIGVRDPRTGQWEVRSGLAAGDRVLRVPNSGYKEGQGVELAASKVAPAGNGAAQASAAPAPSTAPKGN</sequence>
<feature type="region of interest" description="Disordered" evidence="2">
    <location>
        <begin position="384"/>
        <end position="403"/>
    </location>
</feature>
<dbReference type="GO" id="GO:0015562">
    <property type="term" value="F:efflux transmembrane transporter activity"/>
    <property type="evidence" value="ECO:0007669"/>
    <property type="project" value="TreeGrafter"/>
</dbReference>